<dbReference type="InterPro" id="IPR000620">
    <property type="entry name" value="EamA_dom"/>
</dbReference>
<feature type="transmembrane region" description="Helical" evidence="8">
    <location>
        <begin position="98"/>
        <end position="117"/>
    </location>
</feature>
<dbReference type="AlphaFoldDB" id="A0A918WCP7"/>
<feature type="transmembrane region" description="Helical" evidence="8">
    <location>
        <begin position="124"/>
        <end position="142"/>
    </location>
</feature>
<sequence length="346" mass="35198">MSSSKTLTGVTGGLTTALAWGGMFAVARSAYDHLDPFHLTAVRFALGALIFLALLAVREGASAFRYEGNLAKLWILGTVGFAGFNLLTYVGLQSIPAQSSSLVVATMPLVTVIVLWIRTKRKPAPLALAFTVLALVGLTIVLGDGNPLAAFSGGLGTGGLLTLIGVICWVVYTTSAAQFAGWSPLRYTALSCLPGTLSILVVTAVSQAAGWTGSFGPGAYLDAWWQILYVAVPATAVAILTWNIANRNLGPTNGVLFINLVPVTAFVVSAFQGHTPTGAELTGISLVIVSLLGANLAGRRHAARAAAAAPSAPGTPPGPGTAPEAGTAPGTDTGPAAGKAPATTRH</sequence>
<comment type="similarity">
    <text evidence="2">Belongs to the EamA transporter family.</text>
</comment>
<name>A0A918WCP7_9ACTN</name>
<feature type="transmembrane region" description="Helical" evidence="8">
    <location>
        <begin position="254"/>
        <end position="272"/>
    </location>
</feature>
<dbReference type="InterPro" id="IPR037185">
    <property type="entry name" value="EmrE-like"/>
</dbReference>
<evidence type="ECO:0000256" key="2">
    <source>
        <dbReference type="ARBA" id="ARBA00007362"/>
    </source>
</evidence>
<evidence type="ECO:0000256" key="1">
    <source>
        <dbReference type="ARBA" id="ARBA00004651"/>
    </source>
</evidence>
<accession>A0A918WCP7</accession>
<dbReference type="InterPro" id="IPR050638">
    <property type="entry name" value="AA-Vitamin_Transporters"/>
</dbReference>
<feature type="transmembrane region" description="Helical" evidence="8">
    <location>
        <begin position="148"/>
        <end position="172"/>
    </location>
</feature>
<evidence type="ECO:0000256" key="3">
    <source>
        <dbReference type="ARBA" id="ARBA00022475"/>
    </source>
</evidence>
<dbReference type="RefSeq" id="WP_189982689.1">
    <property type="nucleotide sequence ID" value="NZ_BMUL01000021.1"/>
</dbReference>
<reference evidence="10" key="2">
    <citation type="submission" date="2020-09" db="EMBL/GenBank/DDBJ databases">
        <authorList>
            <person name="Sun Q."/>
            <person name="Ohkuma M."/>
        </authorList>
    </citation>
    <scope>NUCLEOTIDE SEQUENCE</scope>
    <source>
        <strain evidence="10">JCM 4518</strain>
    </source>
</reference>
<dbReference type="Proteomes" id="UP000644020">
    <property type="component" value="Unassembled WGS sequence"/>
</dbReference>
<feature type="transmembrane region" description="Helical" evidence="8">
    <location>
        <begin position="69"/>
        <end position="92"/>
    </location>
</feature>
<keyword evidence="11" id="KW-1185">Reference proteome</keyword>
<feature type="transmembrane region" description="Helical" evidence="8">
    <location>
        <begin position="223"/>
        <end position="242"/>
    </location>
</feature>
<feature type="domain" description="EamA" evidence="9">
    <location>
        <begin position="8"/>
        <end position="142"/>
    </location>
</feature>
<evidence type="ECO:0000256" key="5">
    <source>
        <dbReference type="ARBA" id="ARBA00022989"/>
    </source>
</evidence>
<comment type="caution">
    <text evidence="10">The sequence shown here is derived from an EMBL/GenBank/DDBJ whole genome shotgun (WGS) entry which is preliminary data.</text>
</comment>
<proteinExistence type="inferred from homology"/>
<keyword evidence="4 8" id="KW-0812">Transmembrane</keyword>
<organism evidence="10 11">
    <name type="scientific">Streptomyces termitum</name>
    <dbReference type="NCBI Taxonomy" id="67368"/>
    <lineage>
        <taxon>Bacteria</taxon>
        <taxon>Bacillati</taxon>
        <taxon>Actinomycetota</taxon>
        <taxon>Actinomycetes</taxon>
        <taxon>Kitasatosporales</taxon>
        <taxon>Streptomycetaceae</taxon>
        <taxon>Streptomyces</taxon>
    </lineage>
</organism>
<dbReference type="EMBL" id="BMUL01000021">
    <property type="protein sequence ID" value="GHB06706.1"/>
    <property type="molecule type" value="Genomic_DNA"/>
</dbReference>
<keyword evidence="6 8" id="KW-0472">Membrane</keyword>
<evidence type="ECO:0000256" key="6">
    <source>
        <dbReference type="ARBA" id="ARBA00023136"/>
    </source>
</evidence>
<feature type="domain" description="EamA" evidence="9">
    <location>
        <begin position="158"/>
        <end position="294"/>
    </location>
</feature>
<keyword evidence="5 8" id="KW-1133">Transmembrane helix</keyword>
<feature type="compositionally biased region" description="Low complexity" evidence="7">
    <location>
        <begin position="321"/>
        <end position="346"/>
    </location>
</feature>
<dbReference type="Pfam" id="PF00892">
    <property type="entry name" value="EamA"/>
    <property type="match status" value="2"/>
</dbReference>
<dbReference type="GO" id="GO:0005886">
    <property type="term" value="C:plasma membrane"/>
    <property type="evidence" value="ECO:0007669"/>
    <property type="project" value="UniProtKB-SubCell"/>
</dbReference>
<dbReference type="PANTHER" id="PTHR32322">
    <property type="entry name" value="INNER MEMBRANE TRANSPORTER"/>
    <property type="match status" value="1"/>
</dbReference>
<evidence type="ECO:0000313" key="11">
    <source>
        <dbReference type="Proteomes" id="UP000644020"/>
    </source>
</evidence>
<feature type="transmembrane region" description="Helical" evidence="8">
    <location>
        <begin position="7"/>
        <end position="31"/>
    </location>
</feature>
<evidence type="ECO:0000256" key="8">
    <source>
        <dbReference type="SAM" id="Phobius"/>
    </source>
</evidence>
<feature type="transmembrane region" description="Helical" evidence="8">
    <location>
        <begin position="37"/>
        <end position="57"/>
    </location>
</feature>
<feature type="transmembrane region" description="Helical" evidence="8">
    <location>
        <begin position="278"/>
        <end position="297"/>
    </location>
</feature>
<evidence type="ECO:0000313" key="10">
    <source>
        <dbReference type="EMBL" id="GHB06706.1"/>
    </source>
</evidence>
<comment type="subcellular location">
    <subcellularLocation>
        <location evidence="1">Cell membrane</location>
        <topology evidence="1">Multi-pass membrane protein</topology>
    </subcellularLocation>
</comment>
<feature type="region of interest" description="Disordered" evidence="7">
    <location>
        <begin position="307"/>
        <end position="346"/>
    </location>
</feature>
<protein>
    <submittedName>
        <fullName evidence="10">Transporter</fullName>
    </submittedName>
</protein>
<keyword evidence="3" id="KW-1003">Cell membrane</keyword>
<evidence type="ECO:0000256" key="7">
    <source>
        <dbReference type="SAM" id="MobiDB-lite"/>
    </source>
</evidence>
<evidence type="ECO:0000256" key="4">
    <source>
        <dbReference type="ARBA" id="ARBA00022692"/>
    </source>
</evidence>
<gene>
    <name evidence="10" type="ORF">GCM10010305_57390</name>
</gene>
<reference evidence="10" key="1">
    <citation type="journal article" date="2014" name="Int. J. Syst. Evol. Microbiol.">
        <title>Complete genome sequence of Corynebacterium casei LMG S-19264T (=DSM 44701T), isolated from a smear-ripened cheese.</title>
        <authorList>
            <consortium name="US DOE Joint Genome Institute (JGI-PGF)"/>
            <person name="Walter F."/>
            <person name="Albersmeier A."/>
            <person name="Kalinowski J."/>
            <person name="Ruckert C."/>
        </authorList>
    </citation>
    <scope>NUCLEOTIDE SEQUENCE</scope>
    <source>
        <strain evidence="10">JCM 4518</strain>
    </source>
</reference>
<dbReference type="SUPFAM" id="SSF103481">
    <property type="entry name" value="Multidrug resistance efflux transporter EmrE"/>
    <property type="match status" value="2"/>
</dbReference>
<feature type="transmembrane region" description="Helical" evidence="8">
    <location>
        <begin position="184"/>
        <end position="211"/>
    </location>
</feature>
<evidence type="ECO:0000259" key="9">
    <source>
        <dbReference type="Pfam" id="PF00892"/>
    </source>
</evidence>
<dbReference type="PANTHER" id="PTHR32322:SF18">
    <property type="entry name" value="S-ADENOSYLMETHIONINE_S-ADENOSYLHOMOCYSTEINE TRANSPORTER"/>
    <property type="match status" value="1"/>
</dbReference>